<comment type="caution">
    <text evidence="2">The sequence shown here is derived from an EMBL/GenBank/DDBJ whole genome shotgun (WGS) entry which is preliminary data.</text>
</comment>
<keyword evidence="1" id="KW-0472">Membrane</keyword>
<evidence type="ECO:0000256" key="1">
    <source>
        <dbReference type="SAM" id="Phobius"/>
    </source>
</evidence>
<dbReference type="Proteomes" id="UP000729402">
    <property type="component" value="Unassembled WGS sequence"/>
</dbReference>
<keyword evidence="3" id="KW-1185">Reference proteome</keyword>
<dbReference type="EMBL" id="JAAALK010000288">
    <property type="protein sequence ID" value="KAG8052891.1"/>
    <property type="molecule type" value="Genomic_DNA"/>
</dbReference>
<reference evidence="2" key="1">
    <citation type="journal article" date="2021" name="bioRxiv">
        <title>Whole Genome Assembly and Annotation of Northern Wild Rice, Zizania palustris L., Supports a Whole Genome Duplication in the Zizania Genus.</title>
        <authorList>
            <person name="Haas M."/>
            <person name="Kono T."/>
            <person name="Macchietto M."/>
            <person name="Millas R."/>
            <person name="McGilp L."/>
            <person name="Shao M."/>
            <person name="Duquette J."/>
            <person name="Hirsch C.N."/>
            <person name="Kimball J."/>
        </authorList>
    </citation>
    <scope>NUCLEOTIDE SEQUENCE</scope>
    <source>
        <tissue evidence="2">Fresh leaf tissue</tissue>
    </source>
</reference>
<proteinExistence type="predicted"/>
<sequence>MRPGLSAMVQKIMALRLKCSFLCSSHTQTPCSHRRFISSIKGSRKISMSLPGCFGPEIRVVSIRYFLLWHNHDGMLNKHRKTGHVLCGFLISPKGFIPSVLSPILIFLGSSEKSGWARSNDFHCLASAGCRSFPSFFRPAKCQINSSASLGLENIRFKRSITGRYHITKAGTFLSIFFPGWSSITFLFLFCNLLLFFFWWSL</sequence>
<name>A0A8J5VAL7_ZIZPA</name>
<organism evidence="2 3">
    <name type="scientific">Zizania palustris</name>
    <name type="common">Northern wild rice</name>
    <dbReference type="NCBI Taxonomy" id="103762"/>
    <lineage>
        <taxon>Eukaryota</taxon>
        <taxon>Viridiplantae</taxon>
        <taxon>Streptophyta</taxon>
        <taxon>Embryophyta</taxon>
        <taxon>Tracheophyta</taxon>
        <taxon>Spermatophyta</taxon>
        <taxon>Magnoliopsida</taxon>
        <taxon>Liliopsida</taxon>
        <taxon>Poales</taxon>
        <taxon>Poaceae</taxon>
        <taxon>BOP clade</taxon>
        <taxon>Oryzoideae</taxon>
        <taxon>Oryzeae</taxon>
        <taxon>Zizaniinae</taxon>
        <taxon>Zizania</taxon>
    </lineage>
</organism>
<evidence type="ECO:0000313" key="3">
    <source>
        <dbReference type="Proteomes" id="UP000729402"/>
    </source>
</evidence>
<dbReference type="OrthoDB" id="10584529at2759"/>
<reference evidence="2" key="2">
    <citation type="submission" date="2021-02" db="EMBL/GenBank/DDBJ databases">
        <authorList>
            <person name="Kimball J.A."/>
            <person name="Haas M.W."/>
            <person name="Macchietto M."/>
            <person name="Kono T."/>
            <person name="Duquette J."/>
            <person name="Shao M."/>
        </authorList>
    </citation>
    <scope>NUCLEOTIDE SEQUENCE</scope>
    <source>
        <tissue evidence="2">Fresh leaf tissue</tissue>
    </source>
</reference>
<accession>A0A8J5VAL7</accession>
<feature type="transmembrane region" description="Helical" evidence="1">
    <location>
        <begin position="173"/>
        <end position="200"/>
    </location>
</feature>
<keyword evidence="1" id="KW-1133">Transmembrane helix</keyword>
<gene>
    <name evidence="2" type="ORF">GUJ93_ZPchr0001g32040</name>
</gene>
<evidence type="ECO:0000313" key="2">
    <source>
        <dbReference type="EMBL" id="KAG8052891.1"/>
    </source>
</evidence>
<dbReference type="AlphaFoldDB" id="A0A8J5VAL7"/>
<keyword evidence="1" id="KW-0812">Transmembrane</keyword>
<protein>
    <submittedName>
        <fullName evidence="2">Uncharacterized protein</fullName>
    </submittedName>
</protein>